<dbReference type="InterPro" id="IPR002156">
    <property type="entry name" value="RNaseH_domain"/>
</dbReference>
<dbReference type="CDD" id="cd06222">
    <property type="entry name" value="RNase_H_like"/>
    <property type="match status" value="1"/>
</dbReference>
<dbReference type="InterPro" id="IPR044730">
    <property type="entry name" value="RNase_H-like_dom_plant"/>
</dbReference>
<dbReference type="InterPro" id="IPR052929">
    <property type="entry name" value="RNase_H-like_EbsB-rel"/>
</dbReference>
<dbReference type="Proteomes" id="UP000236291">
    <property type="component" value="Unassembled WGS sequence"/>
</dbReference>
<sequence>MGACFRDHVGNFVAGFTQRQRATLSTVEGEAWALLQAMKKANYRGLDRVQFESNSQVLTEAIRTKRSGNSEFSLVAADIIQIMLLCINFEVKFVRDKRIWLLILLLGRPILVLVSVDLRLFLYVLNIY</sequence>
<feature type="domain" description="RNase H type-1" evidence="2">
    <location>
        <begin position="2"/>
        <end position="95"/>
    </location>
</feature>
<keyword evidence="1" id="KW-0472">Membrane</keyword>
<comment type="caution">
    <text evidence="4">The sequence shown here is derived from an EMBL/GenBank/DDBJ whole genome shotgun (WGS) entry which is preliminary data.</text>
</comment>
<evidence type="ECO:0000313" key="4">
    <source>
        <dbReference type="EMBL" id="PNY14949.1"/>
    </source>
</evidence>
<evidence type="ECO:0000259" key="2">
    <source>
        <dbReference type="Pfam" id="PF13456"/>
    </source>
</evidence>
<dbReference type="PANTHER" id="PTHR47074:SF48">
    <property type="entry name" value="POLYNUCLEOTIDYL TRANSFERASE, RIBONUCLEASE H-LIKE SUPERFAMILY PROTEIN"/>
    <property type="match status" value="1"/>
</dbReference>
<dbReference type="GO" id="GO:0004523">
    <property type="term" value="F:RNA-DNA hybrid ribonuclease activity"/>
    <property type="evidence" value="ECO:0007669"/>
    <property type="project" value="InterPro"/>
</dbReference>
<keyword evidence="1" id="KW-1133">Transmembrane helix</keyword>
<reference evidence="4 5" key="1">
    <citation type="journal article" date="2014" name="Am. J. Bot.">
        <title>Genome assembly and annotation for red clover (Trifolium pratense; Fabaceae).</title>
        <authorList>
            <person name="Istvanek J."/>
            <person name="Jaros M."/>
            <person name="Krenek A."/>
            <person name="Repkova J."/>
        </authorList>
    </citation>
    <scope>NUCLEOTIDE SEQUENCE [LARGE SCALE GENOMIC DNA]</scope>
    <source>
        <strain evidence="5">cv. Tatra</strain>
        <tissue evidence="4">Young leaves</tissue>
    </source>
</reference>
<evidence type="ECO:0000313" key="5">
    <source>
        <dbReference type="Proteomes" id="UP000236291"/>
    </source>
</evidence>
<accession>A0A2K3PI30</accession>
<evidence type="ECO:0000313" key="3">
    <source>
        <dbReference type="EMBL" id="PNY00670.1"/>
    </source>
</evidence>
<dbReference type="GO" id="GO:0003676">
    <property type="term" value="F:nucleic acid binding"/>
    <property type="evidence" value="ECO:0007669"/>
    <property type="project" value="InterPro"/>
</dbReference>
<reference evidence="4 5" key="2">
    <citation type="journal article" date="2017" name="Front. Plant Sci.">
        <title>Gene Classification and Mining of Molecular Markers Useful in Red Clover (Trifolium pratense) Breeding.</title>
        <authorList>
            <person name="Istvanek J."/>
            <person name="Dluhosova J."/>
            <person name="Dluhos P."/>
            <person name="Patkova L."/>
            <person name="Nedelnik J."/>
            <person name="Repkova J."/>
        </authorList>
    </citation>
    <scope>NUCLEOTIDE SEQUENCE [LARGE SCALE GENOMIC DNA]</scope>
    <source>
        <strain evidence="5">cv. Tatra</strain>
        <tissue evidence="4">Young leaves</tissue>
    </source>
</reference>
<protein>
    <recommendedName>
        <fullName evidence="2">RNase H type-1 domain-containing protein</fullName>
    </recommendedName>
</protein>
<name>A0A2K3PI30_TRIPR</name>
<evidence type="ECO:0000256" key="1">
    <source>
        <dbReference type="SAM" id="Phobius"/>
    </source>
</evidence>
<dbReference type="PANTHER" id="PTHR47074">
    <property type="entry name" value="BNAC02G40300D PROTEIN"/>
    <property type="match status" value="1"/>
</dbReference>
<dbReference type="EMBL" id="ASHM01007262">
    <property type="protein sequence ID" value="PNY14949.1"/>
    <property type="molecule type" value="Genomic_DNA"/>
</dbReference>
<keyword evidence="1" id="KW-0812">Transmembrane</keyword>
<organism evidence="4 5">
    <name type="scientific">Trifolium pratense</name>
    <name type="common">Red clover</name>
    <dbReference type="NCBI Taxonomy" id="57577"/>
    <lineage>
        <taxon>Eukaryota</taxon>
        <taxon>Viridiplantae</taxon>
        <taxon>Streptophyta</taxon>
        <taxon>Embryophyta</taxon>
        <taxon>Tracheophyta</taxon>
        <taxon>Spermatophyta</taxon>
        <taxon>Magnoliopsida</taxon>
        <taxon>eudicotyledons</taxon>
        <taxon>Gunneridae</taxon>
        <taxon>Pentapetalae</taxon>
        <taxon>rosids</taxon>
        <taxon>fabids</taxon>
        <taxon>Fabales</taxon>
        <taxon>Fabaceae</taxon>
        <taxon>Papilionoideae</taxon>
        <taxon>50 kb inversion clade</taxon>
        <taxon>NPAAA clade</taxon>
        <taxon>Hologalegina</taxon>
        <taxon>IRL clade</taxon>
        <taxon>Trifolieae</taxon>
        <taxon>Trifolium</taxon>
    </lineage>
</organism>
<gene>
    <name evidence="4" type="ORF">L195_g011638</name>
    <name evidence="3" type="ORF">L195_g023955</name>
</gene>
<proteinExistence type="predicted"/>
<dbReference type="AlphaFoldDB" id="A0A2K3PI30"/>
<dbReference type="EMBL" id="ASHM01019188">
    <property type="protein sequence ID" value="PNY00670.1"/>
    <property type="molecule type" value="Genomic_DNA"/>
</dbReference>
<feature type="transmembrane region" description="Helical" evidence="1">
    <location>
        <begin position="101"/>
        <end position="125"/>
    </location>
</feature>
<dbReference type="Pfam" id="PF13456">
    <property type="entry name" value="RVT_3"/>
    <property type="match status" value="1"/>
</dbReference>